<feature type="region of interest" description="Disordered" evidence="1">
    <location>
        <begin position="88"/>
        <end position="120"/>
    </location>
</feature>
<evidence type="ECO:0000313" key="3">
    <source>
        <dbReference type="Proteomes" id="UP000659654"/>
    </source>
</evidence>
<proteinExistence type="predicted"/>
<feature type="compositionally biased region" description="Polar residues" evidence="1">
    <location>
        <begin position="88"/>
        <end position="103"/>
    </location>
</feature>
<keyword evidence="3" id="KW-1185">Reference proteome</keyword>
<feature type="compositionally biased region" description="Basic and acidic residues" evidence="1">
    <location>
        <begin position="40"/>
        <end position="50"/>
    </location>
</feature>
<comment type="caution">
    <text evidence="2">The sequence shown here is derived from an EMBL/GenBank/DDBJ whole genome shotgun (WGS) entry which is preliminary data.</text>
</comment>
<evidence type="ECO:0000256" key="1">
    <source>
        <dbReference type="SAM" id="MobiDB-lite"/>
    </source>
</evidence>
<name>A0A811K7F7_BURXY</name>
<dbReference type="EMBL" id="CAJFDI010000001">
    <property type="protein sequence ID" value="CAD5211329.1"/>
    <property type="molecule type" value="Genomic_DNA"/>
</dbReference>
<accession>A0A811K7F7</accession>
<feature type="compositionally biased region" description="Basic and acidic residues" evidence="1">
    <location>
        <begin position="1"/>
        <end position="12"/>
    </location>
</feature>
<dbReference type="Proteomes" id="UP000582659">
    <property type="component" value="Unassembled WGS sequence"/>
</dbReference>
<evidence type="ECO:0000313" key="2">
    <source>
        <dbReference type="EMBL" id="CAD5211329.1"/>
    </source>
</evidence>
<dbReference type="EMBL" id="CAJFCV020000001">
    <property type="protein sequence ID" value="CAG9088097.1"/>
    <property type="molecule type" value="Genomic_DNA"/>
</dbReference>
<reference evidence="2" key="1">
    <citation type="submission" date="2020-09" db="EMBL/GenBank/DDBJ databases">
        <authorList>
            <person name="Kikuchi T."/>
        </authorList>
    </citation>
    <scope>NUCLEOTIDE SEQUENCE</scope>
    <source>
        <strain evidence="2">Ka4C1</strain>
    </source>
</reference>
<dbReference type="Proteomes" id="UP000659654">
    <property type="component" value="Unassembled WGS sequence"/>
</dbReference>
<sequence>MFHFDGWSKPEHPGPPLDPEGLVENNGCSAGPNEPMPNKFMKEQETKVEHPSPPNEPGGPTSLTEPWSTGTLALHLIRRALLKITGARQNQMNQPPEQAQRSSPFKARYRRDKRKKYSSKNVPSQLFPADVYDEIIAPACPTPENTTSSGGQSPRNPSREYYPIFAVETCEYLENLQIDLHRFLEEFVDFACYNKLALCGRRRDIERFLPPREHAKRGEREPNELFPADVYDEIIAPACLYARTLNFFSWSKPSELILRPKWCYSFCPSRSPPLIFAHANELVYGSNIFKPQATDKKTKKRLRKGKKNKKKEKKIPWRSWRNKWCPGGPHRGKIRKKCIQYCLMVEEEARVKMKNKLLAEPCKRSIP</sequence>
<feature type="compositionally biased region" description="Basic residues" evidence="1">
    <location>
        <begin position="107"/>
        <end position="118"/>
    </location>
</feature>
<protein>
    <submittedName>
        <fullName evidence="2">(pine wood nematode) hypothetical protein</fullName>
    </submittedName>
</protein>
<dbReference type="AlphaFoldDB" id="A0A811K7F7"/>
<feature type="region of interest" description="Disordered" evidence="1">
    <location>
        <begin position="1"/>
        <end position="67"/>
    </location>
</feature>
<gene>
    <name evidence="2" type="ORF">BXYJ_LOCUS2374</name>
</gene>
<feature type="compositionally biased region" description="Basic residues" evidence="1">
    <location>
        <begin position="297"/>
        <end position="313"/>
    </location>
</feature>
<organism evidence="2 3">
    <name type="scientific">Bursaphelenchus xylophilus</name>
    <name type="common">Pinewood nematode worm</name>
    <name type="synonym">Aphelenchoides xylophilus</name>
    <dbReference type="NCBI Taxonomy" id="6326"/>
    <lineage>
        <taxon>Eukaryota</taxon>
        <taxon>Metazoa</taxon>
        <taxon>Ecdysozoa</taxon>
        <taxon>Nematoda</taxon>
        <taxon>Chromadorea</taxon>
        <taxon>Rhabditida</taxon>
        <taxon>Tylenchina</taxon>
        <taxon>Tylenchomorpha</taxon>
        <taxon>Aphelenchoidea</taxon>
        <taxon>Aphelenchoididae</taxon>
        <taxon>Bursaphelenchus</taxon>
    </lineage>
</organism>
<feature type="region of interest" description="Disordered" evidence="1">
    <location>
        <begin position="294"/>
        <end position="314"/>
    </location>
</feature>